<evidence type="ECO:0000313" key="2">
    <source>
        <dbReference type="Proteomes" id="UP000546235"/>
    </source>
</evidence>
<dbReference type="AlphaFoldDB" id="A0A7K6T6F7"/>
<comment type="caution">
    <text evidence="1">The sequence shown here is derived from an EMBL/GenBank/DDBJ whole genome shotgun (WGS) entry which is preliminary data.</text>
</comment>
<dbReference type="Proteomes" id="UP000546235">
    <property type="component" value="Unassembled WGS sequence"/>
</dbReference>
<keyword evidence="2" id="KW-1185">Reference proteome</keyword>
<dbReference type="EMBL" id="VZSB01002134">
    <property type="protein sequence ID" value="NWX05779.1"/>
    <property type="molecule type" value="Genomic_DNA"/>
</dbReference>
<name>A0A7K6T6F7_CALNI</name>
<protein>
    <submittedName>
        <fullName evidence="1">ENV2 protein</fullName>
    </submittedName>
</protein>
<dbReference type="InterPro" id="IPR018154">
    <property type="entry name" value="TLV/ENV_coat_polyprotein"/>
</dbReference>
<proteinExistence type="predicted"/>
<feature type="non-terminal residue" evidence="1">
    <location>
        <position position="82"/>
    </location>
</feature>
<organism evidence="1 2">
    <name type="scientific">Caloenas nicobarica</name>
    <name type="common">Nicobar pigeon</name>
    <dbReference type="NCBI Taxonomy" id="187106"/>
    <lineage>
        <taxon>Eukaryota</taxon>
        <taxon>Metazoa</taxon>
        <taxon>Chordata</taxon>
        <taxon>Craniata</taxon>
        <taxon>Vertebrata</taxon>
        <taxon>Euteleostomi</taxon>
        <taxon>Archelosauria</taxon>
        <taxon>Archosauria</taxon>
        <taxon>Dinosauria</taxon>
        <taxon>Saurischia</taxon>
        <taxon>Theropoda</taxon>
        <taxon>Coelurosauria</taxon>
        <taxon>Aves</taxon>
        <taxon>Neognathae</taxon>
        <taxon>Neoaves</taxon>
        <taxon>Columbimorphae</taxon>
        <taxon>Columbiformes</taxon>
        <taxon>Columbidae</taxon>
        <taxon>Caloenas</taxon>
    </lineage>
</organism>
<feature type="non-terminal residue" evidence="1">
    <location>
        <position position="1"/>
    </location>
</feature>
<reference evidence="1 2" key="1">
    <citation type="submission" date="2019-09" db="EMBL/GenBank/DDBJ databases">
        <title>Bird 10,000 Genomes (B10K) Project - Family phase.</title>
        <authorList>
            <person name="Zhang G."/>
        </authorList>
    </citation>
    <scope>NUCLEOTIDE SEQUENCE [LARGE SCALE GENOMIC DNA]</scope>
    <source>
        <strain evidence="1">OUT-0007</strain>
        <tissue evidence="1">Blood</tissue>
    </source>
</reference>
<sequence>EIVNENPLWTVMQAAYSTFNETNPNVTTNCWLCYDTKPPFYEAIGVNSTYNISSDSSSHCQWDDKKKGITMQHVTGVGACTG</sequence>
<gene>
    <name evidence="1" type="primary">Fv4_1</name>
    <name evidence="1" type="ORF">CALNIC_R15007</name>
</gene>
<evidence type="ECO:0000313" key="1">
    <source>
        <dbReference type="EMBL" id="NWX05779.1"/>
    </source>
</evidence>
<accession>A0A7K6T6F7</accession>
<dbReference type="Pfam" id="PF00429">
    <property type="entry name" value="TLV_coat"/>
    <property type="match status" value="1"/>
</dbReference>